<dbReference type="GO" id="GO:0046872">
    <property type="term" value="F:metal ion binding"/>
    <property type="evidence" value="ECO:0007669"/>
    <property type="project" value="UniProtKB-KW"/>
</dbReference>
<feature type="binding site" evidence="1">
    <location>
        <position position="141"/>
    </location>
    <ligand>
        <name>Ni(2+)</name>
        <dbReference type="ChEBI" id="CHEBI:49786"/>
    </ligand>
</feature>
<feature type="binding site" evidence="1">
    <location>
        <position position="74"/>
    </location>
    <ligand>
        <name>Ni(2+)</name>
        <dbReference type="ChEBI" id="CHEBI:49786"/>
    </ligand>
</feature>
<dbReference type="SUPFAM" id="SSF75500">
    <property type="entry name" value="Putative transcriptional regulator TM1602, C-terminal domain"/>
    <property type="match status" value="1"/>
</dbReference>
<dbReference type="RefSeq" id="WP_186873673.1">
    <property type="nucleotide sequence ID" value="NZ_JACOOR010000007.1"/>
</dbReference>
<evidence type="ECO:0000313" key="5">
    <source>
        <dbReference type="Proteomes" id="UP000649345"/>
    </source>
</evidence>
<dbReference type="InterPro" id="IPR004173">
    <property type="entry name" value="3H_domain"/>
</dbReference>
<evidence type="ECO:0000256" key="1">
    <source>
        <dbReference type="PIRSR" id="PIRSR037847-1"/>
    </source>
</evidence>
<keyword evidence="5" id="KW-1185">Reference proteome</keyword>
<dbReference type="InterPro" id="IPR036388">
    <property type="entry name" value="WH-like_DNA-bd_sf"/>
</dbReference>
<dbReference type="PANTHER" id="PTHR40068:SF1">
    <property type="entry name" value="TRANSCRIPTION REPRESSOR NIAR-RELATED"/>
    <property type="match status" value="1"/>
</dbReference>
<keyword evidence="1" id="KW-0533">Nickel</keyword>
<name>A0A923LDT8_9FIRM</name>
<gene>
    <name evidence="4" type="ORF">H8S44_11955</name>
</gene>
<dbReference type="PANTHER" id="PTHR40068">
    <property type="entry name" value="TRANSCRIPTION REPRESSOR NIAR-RELATED"/>
    <property type="match status" value="1"/>
</dbReference>
<dbReference type="PIRSF" id="PIRSF037847">
    <property type="entry name" value="NiaR"/>
    <property type="match status" value="1"/>
</dbReference>
<dbReference type="Gene3D" id="1.10.10.10">
    <property type="entry name" value="Winged helix-like DNA-binding domain superfamily/Winged helix DNA-binding domain"/>
    <property type="match status" value="1"/>
</dbReference>
<dbReference type="AlphaFoldDB" id="A0A923LDT8"/>
<dbReference type="SUPFAM" id="SSF46785">
    <property type="entry name" value="Winged helix' DNA-binding domain"/>
    <property type="match status" value="1"/>
</dbReference>
<organism evidence="4 5">
    <name type="scientific">Anaerosacchariphilus hominis</name>
    <dbReference type="NCBI Taxonomy" id="2763017"/>
    <lineage>
        <taxon>Bacteria</taxon>
        <taxon>Bacillati</taxon>
        <taxon>Bacillota</taxon>
        <taxon>Clostridia</taxon>
        <taxon>Lachnospirales</taxon>
        <taxon>Lachnospiraceae</taxon>
        <taxon>Anaerosacchariphilus</taxon>
    </lineage>
</organism>
<dbReference type="InterPro" id="IPR026043">
    <property type="entry name" value="NadR"/>
</dbReference>
<dbReference type="Pfam" id="PF02829">
    <property type="entry name" value="3H"/>
    <property type="match status" value="1"/>
</dbReference>
<sequence>MTTAQRRTEILQLLKKADAPVAAKELAAHFGVSRQVIVQDMAVIRVSTPGILSTTRGYVLQQDNGSAREFKVCHTPAQTADEMNLIVDCGGHIKNISISHRLYGRISADMDIRSRQDVYEFMETLKNSRSSVLSNATSGYHYHLVAADTPERLDMIQQKLQEAGFLAPLQPWEQVQ</sequence>
<evidence type="ECO:0000313" key="4">
    <source>
        <dbReference type="EMBL" id="MBC5660481.1"/>
    </source>
</evidence>
<dbReference type="Gene3D" id="3.30.1340.20">
    <property type="entry name" value="3H domain"/>
    <property type="match status" value="1"/>
</dbReference>
<comment type="caution">
    <text evidence="4">The sequence shown here is derived from an EMBL/GenBank/DDBJ whole genome shotgun (WGS) entry which is preliminary data.</text>
</comment>
<dbReference type="InterPro" id="IPR013196">
    <property type="entry name" value="HTH_11"/>
</dbReference>
<feature type="domain" description="Helix-turn-helix type 11" evidence="3">
    <location>
        <begin position="6"/>
        <end position="58"/>
    </location>
</feature>
<reference evidence="4" key="1">
    <citation type="submission" date="2020-08" db="EMBL/GenBank/DDBJ databases">
        <title>Genome public.</title>
        <authorList>
            <person name="Liu C."/>
            <person name="Sun Q."/>
        </authorList>
    </citation>
    <scope>NUCLEOTIDE SEQUENCE</scope>
    <source>
        <strain evidence="4">NSJ-68</strain>
    </source>
</reference>
<dbReference type="EMBL" id="JACOOR010000007">
    <property type="protein sequence ID" value="MBC5660481.1"/>
    <property type="molecule type" value="Genomic_DNA"/>
</dbReference>
<proteinExistence type="predicted"/>
<dbReference type="InterPro" id="IPR035922">
    <property type="entry name" value="3H_dom_sf"/>
</dbReference>
<evidence type="ECO:0000259" key="3">
    <source>
        <dbReference type="Pfam" id="PF08279"/>
    </source>
</evidence>
<keyword evidence="1" id="KW-0479">Metal-binding</keyword>
<accession>A0A923LDT8</accession>
<protein>
    <submittedName>
        <fullName evidence="4">Transcription repressor NadR</fullName>
    </submittedName>
</protein>
<feature type="binding site" evidence="1">
    <location>
        <position position="143"/>
    </location>
    <ligand>
        <name>Ni(2+)</name>
        <dbReference type="ChEBI" id="CHEBI:49786"/>
    </ligand>
</feature>
<dbReference type="InterPro" id="IPR036390">
    <property type="entry name" value="WH_DNA-bd_sf"/>
</dbReference>
<dbReference type="Pfam" id="PF08279">
    <property type="entry name" value="HTH_11"/>
    <property type="match status" value="1"/>
</dbReference>
<feature type="domain" description="3H" evidence="2">
    <location>
        <begin position="71"/>
        <end position="166"/>
    </location>
</feature>
<dbReference type="Proteomes" id="UP000649345">
    <property type="component" value="Unassembled WGS sequence"/>
</dbReference>
<evidence type="ECO:0000259" key="2">
    <source>
        <dbReference type="Pfam" id="PF02829"/>
    </source>
</evidence>
<feature type="binding site" evidence="1">
    <location>
        <position position="82"/>
    </location>
    <ligand>
        <name>Ni(2+)</name>
        <dbReference type="ChEBI" id="CHEBI:49786"/>
    </ligand>
</feature>